<dbReference type="SUPFAM" id="SSF52218">
    <property type="entry name" value="Flavoproteins"/>
    <property type="match status" value="1"/>
</dbReference>
<dbReference type="InterPro" id="IPR029039">
    <property type="entry name" value="Flavoprotein-like_sf"/>
</dbReference>
<name>A0ABW5BY13_9BACI</name>
<evidence type="ECO:0000313" key="4">
    <source>
        <dbReference type="Proteomes" id="UP001597318"/>
    </source>
</evidence>
<dbReference type="InterPro" id="IPR050712">
    <property type="entry name" value="NAD(P)H-dep_reductase"/>
</dbReference>
<evidence type="ECO:0000259" key="2">
    <source>
        <dbReference type="Pfam" id="PF03358"/>
    </source>
</evidence>
<keyword evidence="3" id="KW-0560">Oxidoreductase</keyword>
<comment type="caution">
    <text evidence="3">The sequence shown here is derived from an EMBL/GenBank/DDBJ whole genome shotgun (WGS) entry which is preliminary data.</text>
</comment>
<proteinExistence type="inferred from homology"/>
<reference evidence="4" key="1">
    <citation type="journal article" date="2019" name="Int. J. Syst. Evol. Microbiol.">
        <title>The Global Catalogue of Microorganisms (GCM) 10K type strain sequencing project: providing services to taxonomists for standard genome sequencing and annotation.</title>
        <authorList>
            <consortium name="The Broad Institute Genomics Platform"/>
            <consortium name="The Broad Institute Genome Sequencing Center for Infectious Disease"/>
            <person name="Wu L."/>
            <person name="Ma J."/>
        </authorList>
    </citation>
    <scope>NUCLEOTIDE SEQUENCE [LARGE SCALE GENOMIC DNA]</scope>
    <source>
        <strain evidence="4">CGMCC 1.15474</strain>
    </source>
</reference>
<dbReference type="EC" id="1.-.-.-" evidence="3"/>
<evidence type="ECO:0000313" key="3">
    <source>
        <dbReference type="EMBL" id="MFD2214752.1"/>
    </source>
</evidence>
<accession>A0ABW5BY13</accession>
<dbReference type="GO" id="GO:0016491">
    <property type="term" value="F:oxidoreductase activity"/>
    <property type="evidence" value="ECO:0007669"/>
    <property type="project" value="UniProtKB-KW"/>
</dbReference>
<comment type="similarity">
    <text evidence="1">Belongs to the azoreductase type 2 family.</text>
</comment>
<dbReference type="InterPro" id="IPR005025">
    <property type="entry name" value="FMN_Rdtase-like_dom"/>
</dbReference>
<dbReference type="Pfam" id="PF03358">
    <property type="entry name" value="FMN_red"/>
    <property type="match status" value="1"/>
</dbReference>
<dbReference type="PANTHER" id="PTHR30543">
    <property type="entry name" value="CHROMATE REDUCTASE"/>
    <property type="match status" value="1"/>
</dbReference>
<sequence>MNILIINGSAREQSNSFGISKVIETNLKQSGIDTELFDLRKEELPIFKMEEQQYANVSVNKLVNLSQKADAFFIVTPEYHNGISGALKNCLDFLGIDHFKKKPVAIAAAQGGVVGGFNALNQLRLILRSLHANVLTEQLIINARNFDDKQVIFDETSVQQIEGLVAELIQETGIRLQHS</sequence>
<dbReference type="Gene3D" id="3.40.50.360">
    <property type="match status" value="1"/>
</dbReference>
<dbReference type="PANTHER" id="PTHR30543:SF21">
    <property type="entry name" value="NAD(P)H-DEPENDENT FMN REDUCTASE LOT6"/>
    <property type="match status" value="1"/>
</dbReference>
<organism evidence="3 4">
    <name type="scientific">Metabacillus endolithicus</name>
    <dbReference type="NCBI Taxonomy" id="1535204"/>
    <lineage>
        <taxon>Bacteria</taxon>
        <taxon>Bacillati</taxon>
        <taxon>Bacillota</taxon>
        <taxon>Bacilli</taxon>
        <taxon>Bacillales</taxon>
        <taxon>Bacillaceae</taxon>
        <taxon>Metabacillus</taxon>
    </lineage>
</organism>
<dbReference type="RefSeq" id="WP_247346151.1">
    <property type="nucleotide sequence ID" value="NZ_CP095550.1"/>
</dbReference>
<evidence type="ECO:0000256" key="1">
    <source>
        <dbReference type="ARBA" id="ARBA00009428"/>
    </source>
</evidence>
<dbReference type="Proteomes" id="UP001597318">
    <property type="component" value="Unassembled WGS sequence"/>
</dbReference>
<feature type="domain" description="NADPH-dependent FMN reductase-like" evidence="2">
    <location>
        <begin position="1"/>
        <end position="142"/>
    </location>
</feature>
<dbReference type="EMBL" id="JBHUIK010000003">
    <property type="protein sequence ID" value="MFD2214752.1"/>
    <property type="molecule type" value="Genomic_DNA"/>
</dbReference>
<gene>
    <name evidence="3" type="ORF">ACFSKK_13765</name>
</gene>
<protein>
    <submittedName>
        <fullName evidence="3">NADPH-dependent FMN reductase</fullName>
        <ecNumber evidence="3">1.-.-.-</ecNumber>
    </submittedName>
</protein>
<keyword evidence="4" id="KW-1185">Reference proteome</keyword>